<name>A0ABD5P7S2_9EURY</name>
<evidence type="ECO:0000256" key="1">
    <source>
        <dbReference type="SAM" id="MobiDB-lite"/>
    </source>
</evidence>
<feature type="transmembrane region" description="Helical" evidence="2">
    <location>
        <begin position="116"/>
        <end position="135"/>
    </location>
</feature>
<feature type="transmembrane region" description="Helical" evidence="2">
    <location>
        <begin position="59"/>
        <end position="78"/>
    </location>
</feature>
<feature type="compositionally biased region" description="Basic residues" evidence="1">
    <location>
        <begin position="1"/>
        <end position="11"/>
    </location>
</feature>
<keyword evidence="2" id="KW-0812">Transmembrane</keyword>
<accession>A0ABD5P7S2</accession>
<keyword evidence="2" id="KW-0472">Membrane</keyword>
<dbReference type="Proteomes" id="UP001595921">
    <property type="component" value="Unassembled WGS sequence"/>
</dbReference>
<reference evidence="3 4" key="1">
    <citation type="journal article" date="2019" name="Int. J. Syst. Evol. Microbiol.">
        <title>The Global Catalogue of Microorganisms (GCM) 10K type strain sequencing project: providing services to taxonomists for standard genome sequencing and annotation.</title>
        <authorList>
            <consortium name="The Broad Institute Genomics Platform"/>
            <consortium name="The Broad Institute Genome Sequencing Center for Infectious Disease"/>
            <person name="Wu L."/>
            <person name="Ma J."/>
        </authorList>
    </citation>
    <scope>NUCLEOTIDE SEQUENCE [LARGE SCALE GENOMIC DNA]</scope>
    <source>
        <strain evidence="3 4">CGMCC 1.12553</strain>
    </source>
</reference>
<sequence length="183" mass="19234">MARLRSRSHSRSRADSRGTSSLSSVRAALPSLPSVFARRSGTSGFTGDYRTGLRLSQDLLNLALIVIGVRFALTGAFITVVSSHVLVVLAFNLLVTAPAMYRMLRRLGWVDGPAIGPGLAVAGAVGALGLVSGTLTPSRSSARSSGPSRRARLLSRIRGLSAPLLRSVRAALPSRRGSTSDRL</sequence>
<dbReference type="EMBL" id="JBHSDS010000003">
    <property type="protein sequence ID" value="MFC4356912.1"/>
    <property type="molecule type" value="Genomic_DNA"/>
</dbReference>
<comment type="caution">
    <text evidence="3">The sequence shown here is derived from an EMBL/GenBank/DDBJ whole genome shotgun (WGS) entry which is preliminary data.</text>
</comment>
<evidence type="ECO:0000256" key="2">
    <source>
        <dbReference type="SAM" id="Phobius"/>
    </source>
</evidence>
<proteinExistence type="predicted"/>
<dbReference type="AlphaFoldDB" id="A0ABD5P7S2"/>
<evidence type="ECO:0000313" key="3">
    <source>
        <dbReference type="EMBL" id="MFC4356912.1"/>
    </source>
</evidence>
<organism evidence="3 4">
    <name type="scientific">Halobium salinum</name>
    <dbReference type="NCBI Taxonomy" id="1364940"/>
    <lineage>
        <taxon>Archaea</taxon>
        <taxon>Methanobacteriati</taxon>
        <taxon>Methanobacteriota</taxon>
        <taxon>Stenosarchaea group</taxon>
        <taxon>Halobacteria</taxon>
        <taxon>Halobacteriales</taxon>
        <taxon>Haloferacaceae</taxon>
        <taxon>Halobium</taxon>
    </lineage>
</organism>
<protein>
    <submittedName>
        <fullName evidence="3">Uncharacterized protein</fullName>
    </submittedName>
</protein>
<feature type="region of interest" description="Disordered" evidence="1">
    <location>
        <begin position="1"/>
        <end position="22"/>
    </location>
</feature>
<gene>
    <name evidence="3" type="ORF">ACFO0N_03000</name>
</gene>
<evidence type="ECO:0000313" key="4">
    <source>
        <dbReference type="Proteomes" id="UP001595921"/>
    </source>
</evidence>
<keyword evidence="2" id="KW-1133">Transmembrane helix</keyword>
<keyword evidence="4" id="KW-1185">Reference proteome</keyword>
<dbReference type="RefSeq" id="WP_267621922.1">
    <property type="nucleotide sequence ID" value="NZ_JAODIW010000006.1"/>
</dbReference>